<keyword evidence="1" id="KW-0812">Transmembrane</keyword>
<organism evidence="2 3">
    <name type="scientific">Pyronema omphalodes (strain CBS 100304)</name>
    <name type="common">Pyronema confluens</name>
    <dbReference type="NCBI Taxonomy" id="1076935"/>
    <lineage>
        <taxon>Eukaryota</taxon>
        <taxon>Fungi</taxon>
        <taxon>Dikarya</taxon>
        <taxon>Ascomycota</taxon>
        <taxon>Pezizomycotina</taxon>
        <taxon>Pezizomycetes</taxon>
        <taxon>Pezizales</taxon>
        <taxon>Pyronemataceae</taxon>
        <taxon>Pyronema</taxon>
    </lineage>
</organism>
<name>U4L4J7_PYROM</name>
<proteinExistence type="predicted"/>
<evidence type="ECO:0000256" key="1">
    <source>
        <dbReference type="SAM" id="Phobius"/>
    </source>
</evidence>
<reference evidence="2 3" key="1">
    <citation type="journal article" date="2013" name="PLoS Genet.">
        <title>The genome and development-dependent transcriptomes of Pyronema confluens: a window into fungal evolution.</title>
        <authorList>
            <person name="Traeger S."/>
            <person name="Altegoer F."/>
            <person name="Freitag M."/>
            <person name="Gabaldon T."/>
            <person name="Kempken F."/>
            <person name="Kumar A."/>
            <person name="Marcet-Houben M."/>
            <person name="Poggeler S."/>
            <person name="Stajich J.E."/>
            <person name="Nowrousian M."/>
        </authorList>
    </citation>
    <scope>NUCLEOTIDE SEQUENCE [LARGE SCALE GENOMIC DNA]</scope>
    <source>
        <strain evidence="3">CBS 100304</strain>
        <tissue evidence="2">Vegetative mycelium</tissue>
    </source>
</reference>
<protein>
    <submittedName>
        <fullName evidence="2">Uncharacterized protein</fullName>
    </submittedName>
</protein>
<dbReference type="EMBL" id="HF935614">
    <property type="protein sequence ID" value="CCX11394.1"/>
    <property type="molecule type" value="Genomic_DNA"/>
</dbReference>
<sequence>MYSPDAPQLRFQTKTAARSVIGTGNKAAKKCLLHPLPCREDIQQQAASRQAPTPGPATKGQVKAPLLLAEFSAELGVPTCILTGLIPIAFVCLLFGLGP</sequence>
<feature type="transmembrane region" description="Helical" evidence="1">
    <location>
        <begin position="75"/>
        <end position="97"/>
    </location>
</feature>
<keyword evidence="1" id="KW-1133">Transmembrane helix</keyword>
<evidence type="ECO:0000313" key="2">
    <source>
        <dbReference type="EMBL" id="CCX11394.1"/>
    </source>
</evidence>
<evidence type="ECO:0000313" key="3">
    <source>
        <dbReference type="Proteomes" id="UP000018144"/>
    </source>
</evidence>
<keyword evidence="3" id="KW-1185">Reference proteome</keyword>
<dbReference type="Proteomes" id="UP000018144">
    <property type="component" value="Unassembled WGS sequence"/>
</dbReference>
<keyword evidence="1" id="KW-0472">Membrane</keyword>
<dbReference type="AlphaFoldDB" id="U4L4J7"/>
<gene>
    <name evidence="2" type="ORF">PCON_10988</name>
</gene>
<accession>U4L4J7</accession>